<feature type="transmembrane region" description="Helical" evidence="7">
    <location>
        <begin position="575"/>
        <end position="597"/>
    </location>
</feature>
<comment type="function">
    <text evidence="7">Choline transporter.</text>
</comment>
<evidence type="ECO:0000256" key="7">
    <source>
        <dbReference type="RuleBase" id="RU368066"/>
    </source>
</evidence>
<feature type="transmembrane region" description="Helical" evidence="7">
    <location>
        <begin position="433"/>
        <end position="453"/>
    </location>
</feature>
<feature type="transmembrane region" description="Helical" evidence="7">
    <location>
        <begin position="321"/>
        <end position="349"/>
    </location>
</feature>
<evidence type="ECO:0000256" key="5">
    <source>
        <dbReference type="ARBA" id="ARBA00023136"/>
    </source>
</evidence>
<protein>
    <recommendedName>
        <fullName evidence="7">Choline transporter-like protein</fullName>
    </recommendedName>
</protein>
<comment type="caution">
    <text evidence="8">The sequence shown here is derived from an EMBL/GenBank/DDBJ whole genome shotgun (WGS) entry which is preliminary data.</text>
</comment>
<keyword evidence="5 7" id="KW-0472">Membrane</keyword>
<organism evidence="8 9">
    <name type="scientific">Chrysophaeum taylorii</name>
    <dbReference type="NCBI Taxonomy" id="2483200"/>
    <lineage>
        <taxon>Eukaryota</taxon>
        <taxon>Sar</taxon>
        <taxon>Stramenopiles</taxon>
        <taxon>Ochrophyta</taxon>
        <taxon>Pelagophyceae</taxon>
        <taxon>Pelagomonadales</taxon>
        <taxon>Pelagomonadaceae</taxon>
        <taxon>Chrysophaeum</taxon>
    </lineage>
</organism>
<keyword evidence="9" id="KW-1185">Reference proteome</keyword>
<sequence length="660" mass="72913">MAAEEENLKCNALDAPDDFRGPVGDRRCTDCLWLLVLIAHWVSVVVISFIAFGWVDSTSRLRQGRPKILTHWIDHNGDICKHDKRYLYFPNPLGRSYTSGGQIASDYVSYPVISGPHEGEVAPGLYGVCVHSCPKSGTVTDATTCINGTSCDTWDAYKTEKLVHFCIPDEDGVDLEDDALQATSNKAFNFFQRMFGDVVSAATPVAVSGVVLPFVAGFAYLVLLRVPGVLFLVVWGSIALVLCSLIGLGALSRENYQHLKNSDDDDDDQVDKQNKRASLILSYVFWIASGIFACVICFLRKQTMLAMGIVKEAARALNDMIAVVLLPFVAGALMVVAIILLFVSFIYVATGGKKKQINSDHHGELPMPYHTYHITNSQFYTLWFLLFCSFWTMEFIDATCQLVLATAGATWYFTRDKSSISIQTVGFAMRHAVFYHAGTAALGSLLIAVVRLVRAILAWIQERAEKALDAAGPSLLKRVVKCFFCCIQCCLWCLKKCLRFLNKNAYVCTAIFGYSFCKSARKAFFLIARNIRRIAALEAVGNLIFLLGKLLIAFCCGLVALYWLDAYYREETHSIVFPAVCAIILAYYVGATFVNVLDVIADTILICFIADEELFGRDSDRCFATAGLKIYIKAAAASASSSSQRSNKRLDASANHNAML</sequence>
<comment type="subcellular location">
    <subcellularLocation>
        <location evidence="7">Cell membrane</location>
        <topology evidence="7">Multi-pass membrane protein</topology>
    </subcellularLocation>
    <subcellularLocation>
        <location evidence="1">Membrane</location>
        <topology evidence="1">Multi-pass membrane protein</topology>
    </subcellularLocation>
</comment>
<evidence type="ECO:0000313" key="8">
    <source>
        <dbReference type="EMBL" id="KAJ8614581.1"/>
    </source>
</evidence>
<dbReference type="EMBL" id="JAQMWT010000002">
    <property type="protein sequence ID" value="KAJ8614581.1"/>
    <property type="molecule type" value="Genomic_DNA"/>
</dbReference>
<comment type="similarity">
    <text evidence="2 7">Belongs to the CTL (choline transporter-like) family.</text>
</comment>
<dbReference type="AlphaFoldDB" id="A0AAD7XSC8"/>
<evidence type="ECO:0000256" key="3">
    <source>
        <dbReference type="ARBA" id="ARBA00022692"/>
    </source>
</evidence>
<proteinExistence type="inferred from homology"/>
<accession>A0AAD7XSC8</accession>
<keyword evidence="4 7" id="KW-1133">Transmembrane helix</keyword>
<feature type="transmembrane region" description="Helical" evidence="7">
    <location>
        <begin position="32"/>
        <end position="55"/>
    </location>
</feature>
<evidence type="ECO:0000256" key="6">
    <source>
        <dbReference type="ARBA" id="ARBA00023180"/>
    </source>
</evidence>
<keyword evidence="6" id="KW-0325">Glycoprotein</keyword>
<feature type="transmembrane region" description="Helical" evidence="7">
    <location>
        <begin position="229"/>
        <end position="251"/>
    </location>
</feature>
<dbReference type="Pfam" id="PF04515">
    <property type="entry name" value="Choline_transpo"/>
    <property type="match status" value="1"/>
</dbReference>
<dbReference type="InterPro" id="IPR007603">
    <property type="entry name" value="Choline_transptr-like"/>
</dbReference>
<keyword evidence="3 7" id="KW-0812">Transmembrane</keyword>
<dbReference type="GO" id="GO:0022857">
    <property type="term" value="F:transmembrane transporter activity"/>
    <property type="evidence" value="ECO:0007669"/>
    <property type="project" value="UniProtKB-UniRule"/>
</dbReference>
<dbReference type="GO" id="GO:0005886">
    <property type="term" value="C:plasma membrane"/>
    <property type="evidence" value="ECO:0007669"/>
    <property type="project" value="UniProtKB-SubCell"/>
</dbReference>
<evidence type="ECO:0000313" key="9">
    <source>
        <dbReference type="Proteomes" id="UP001230188"/>
    </source>
</evidence>
<feature type="transmembrane region" description="Helical" evidence="7">
    <location>
        <begin position="539"/>
        <end position="563"/>
    </location>
</feature>
<dbReference type="PANTHER" id="PTHR12385:SF14">
    <property type="entry name" value="CHOLINE TRANSPORTER-LIKE 2"/>
    <property type="match status" value="1"/>
</dbReference>
<evidence type="ECO:0000256" key="1">
    <source>
        <dbReference type="ARBA" id="ARBA00004141"/>
    </source>
</evidence>
<dbReference type="PANTHER" id="PTHR12385">
    <property type="entry name" value="CHOLINE TRANSPORTER-LIKE (SLC FAMILY 44)"/>
    <property type="match status" value="1"/>
</dbReference>
<gene>
    <name evidence="8" type="ORF">CTAYLR_004955</name>
</gene>
<reference evidence="8" key="1">
    <citation type="submission" date="2023-01" db="EMBL/GenBank/DDBJ databases">
        <title>Metagenome sequencing of chrysophaentin producing Chrysophaeum taylorii.</title>
        <authorList>
            <person name="Davison J."/>
            <person name="Bewley C."/>
        </authorList>
    </citation>
    <scope>NUCLEOTIDE SEQUENCE</scope>
    <source>
        <strain evidence="8">NIES-1699</strain>
    </source>
</reference>
<feature type="transmembrane region" description="Helical" evidence="7">
    <location>
        <begin position="198"/>
        <end position="223"/>
    </location>
</feature>
<evidence type="ECO:0000256" key="4">
    <source>
        <dbReference type="ARBA" id="ARBA00022989"/>
    </source>
</evidence>
<feature type="transmembrane region" description="Helical" evidence="7">
    <location>
        <begin position="280"/>
        <end position="301"/>
    </location>
</feature>
<dbReference type="Proteomes" id="UP001230188">
    <property type="component" value="Unassembled WGS sequence"/>
</dbReference>
<name>A0AAD7XSC8_9STRA</name>
<evidence type="ECO:0000256" key="2">
    <source>
        <dbReference type="ARBA" id="ARBA00007168"/>
    </source>
</evidence>